<dbReference type="PANTHER" id="PTHR10980:SF3">
    <property type="entry name" value="LD16419P"/>
    <property type="match status" value="1"/>
</dbReference>
<comment type="similarity">
    <text evidence="2">Belongs to the Rho GDI family.</text>
</comment>
<dbReference type="STRING" id="32264.T1JYV2"/>
<evidence type="ECO:0000256" key="2">
    <source>
        <dbReference type="ARBA" id="ARBA00009758"/>
    </source>
</evidence>
<keyword evidence="3" id="KW-0963">Cytoplasm</keyword>
<dbReference type="EMBL" id="CAEY01001109">
    <property type="status" value="NOT_ANNOTATED_CDS"/>
    <property type="molecule type" value="Genomic_DNA"/>
</dbReference>
<comment type="subcellular location">
    <subcellularLocation>
        <location evidence="1">Cytoplasm</location>
    </subcellularLocation>
</comment>
<dbReference type="InterPro" id="IPR014756">
    <property type="entry name" value="Ig_E-set"/>
</dbReference>
<evidence type="ECO:0000313" key="4">
    <source>
        <dbReference type="EnsemblMetazoa" id="tetur03g01680.1"/>
    </source>
</evidence>
<evidence type="ECO:0000256" key="3">
    <source>
        <dbReference type="ARBA" id="ARBA00022490"/>
    </source>
</evidence>
<dbReference type="EnsemblMetazoa" id="tetur03g01680.1">
    <property type="protein sequence ID" value="tetur03g01680.1"/>
    <property type="gene ID" value="tetur03g01680"/>
</dbReference>
<protein>
    <submittedName>
        <fullName evidence="4">Uncharacterized protein</fullName>
    </submittedName>
</protein>
<evidence type="ECO:0000313" key="5">
    <source>
        <dbReference type="Proteomes" id="UP000015104"/>
    </source>
</evidence>
<dbReference type="HOGENOM" id="CLU_076228_1_1_1"/>
<dbReference type="AlphaFoldDB" id="T1JYV2"/>
<dbReference type="PANTHER" id="PTHR10980">
    <property type="entry name" value="RHO GDP-DISSOCIATION INHIBITOR"/>
    <property type="match status" value="1"/>
</dbReference>
<organism evidence="4 5">
    <name type="scientific">Tetranychus urticae</name>
    <name type="common">Two-spotted spider mite</name>
    <dbReference type="NCBI Taxonomy" id="32264"/>
    <lineage>
        <taxon>Eukaryota</taxon>
        <taxon>Metazoa</taxon>
        <taxon>Ecdysozoa</taxon>
        <taxon>Arthropoda</taxon>
        <taxon>Chelicerata</taxon>
        <taxon>Arachnida</taxon>
        <taxon>Acari</taxon>
        <taxon>Acariformes</taxon>
        <taxon>Trombidiformes</taxon>
        <taxon>Prostigmata</taxon>
        <taxon>Eleutherengona</taxon>
        <taxon>Raphignathae</taxon>
        <taxon>Tetranychoidea</taxon>
        <taxon>Tetranychidae</taxon>
        <taxon>Tetranychus</taxon>
    </lineage>
</organism>
<dbReference type="SUPFAM" id="SSF81296">
    <property type="entry name" value="E set domains"/>
    <property type="match status" value="1"/>
</dbReference>
<dbReference type="Pfam" id="PF02115">
    <property type="entry name" value="Rho_GDI"/>
    <property type="match status" value="1"/>
</dbReference>
<accession>T1JYV2</accession>
<dbReference type="GO" id="GO:0005094">
    <property type="term" value="F:Rho GDP-dissociation inhibitor activity"/>
    <property type="evidence" value="ECO:0007669"/>
    <property type="project" value="InterPro"/>
</dbReference>
<dbReference type="GO" id="GO:0007266">
    <property type="term" value="P:Rho protein signal transduction"/>
    <property type="evidence" value="ECO:0007669"/>
    <property type="project" value="InterPro"/>
</dbReference>
<dbReference type="InterPro" id="IPR000406">
    <property type="entry name" value="Rho_GDI"/>
</dbReference>
<dbReference type="eggNOG" id="KOG3205">
    <property type="taxonomic scope" value="Eukaryota"/>
</dbReference>
<keyword evidence="5" id="KW-1185">Reference proteome</keyword>
<sequence>MKVERWQGILSDKSYEETLLGDATATAPVVDSANPNRVIVEGLAMITEGRPDLFLDLTGKLSSLSSRKVDRFYCPKGKVKGLKYVQRIESSSGKDLRSFGSYAPKSEIQSYTTPPEEMPSGMMCRGKYDVKSLFTDDDKHEHLKWEWTFELVKEWEGISNIIVIVISRCQTFSGCPFP</sequence>
<dbReference type="Proteomes" id="UP000015104">
    <property type="component" value="Unassembled WGS sequence"/>
</dbReference>
<proteinExistence type="inferred from homology"/>
<reference evidence="4" key="2">
    <citation type="submission" date="2015-06" db="UniProtKB">
        <authorList>
            <consortium name="EnsemblMetazoa"/>
        </authorList>
    </citation>
    <scope>IDENTIFICATION</scope>
</reference>
<dbReference type="Gene3D" id="2.70.50.30">
    <property type="entry name" value="Coagulation Factor XIII, subunit A, domain 1"/>
    <property type="match status" value="1"/>
</dbReference>
<dbReference type="InterPro" id="IPR024792">
    <property type="entry name" value="RhoGDI_dom_sf"/>
</dbReference>
<name>T1JYV2_TETUR</name>
<evidence type="ECO:0000256" key="1">
    <source>
        <dbReference type="ARBA" id="ARBA00004496"/>
    </source>
</evidence>
<reference evidence="5" key="1">
    <citation type="submission" date="2011-08" db="EMBL/GenBank/DDBJ databases">
        <authorList>
            <person name="Rombauts S."/>
        </authorList>
    </citation>
    <scope>NUCLEOTIDE SEQUENCE</scope>
    <source>
        <strain evidence="5">London</strain>
    </source>
</reference>
<dbReference type="GO" id="GO:0005829">
    <property type="term" value="C:cytosol"/>
    <property type="evidence" value="ECO:0007669"/>
    <property type="project" value="TreeGrafter"/>
</dbReference>
<dbReference type="GO" id="GO:0016020">
    <property type="term" value="C:membrane"/>
    <property type="evidence" value="ECO:0007669"/>
    <property type="project" value="TreeGrafter"/>
</dbReference>